<evidence type="ECO:0000313" key="1">
    <source>
        <dbReference type="EMBL" id="CAG8786467.1"/>
    </source>
</evidence>
<organism evidence="1 2">
    <name type="scientific">Gigaspora margarita</name>
    <dbReference type="NCBI Taxonomy" id="4874"/>
    <lineage>
        <taxon>Eukaryota</taxon>
        <taxon>Fungi</taxon>
        <taxon>Fungi incertae sedis</taxon>
        <taxon>Mucoromycota</taxon>
        <taxon>Glomeromycotina</taxon>
        <taxon>Glomeromycetes</taxon>
        <taxon>Diversisporales</taxon>
        <taxon>Gigasporaceae</taxon>
        <taxon>Gigaspora</taxon>
    </lineage>
</organism>
<comment type="caution">
    <text evidence="1">The sequence shown here is derived from an EMBL/GenBank/DDBJ whole genome shotgun (WGS) entry which is preliminary data.</text>
</comment>
<dbReference type="Proteomes" id="UP000789901">
    <property type="component" value="Unassembled WGS sequence"/>
</dbReference>
<gene>
    <name evidence="1" type="ORF">GMARGA_LOCUS20524</name>
</gene>
<evidence type="ECO:0000313" key="2">
    <source>
        <dbReference type="Proteomes" id="UP000789901"/>
    </source>
</evidence>
<dbReference type="EMBL" id="CAJVQB010018077">
    <property type="protein sequence ID" value="CAG8786467.1"/>
    <property type="molecule type" value="Genomic_DNA"/>
</dbReference>
<sequence>ELIQPDLQKKFFSKSLLHDKLISLQLAAYLCSNKFKVNPIIVKDYLEQHIFSQLQIEPLLHISVCTTHRWIHKLRFCYKCYQVGAYVDGHEHPDIIAYCAASNFLAKTIGRLKDDQEEARVVMELGTNKDGYWNSGKLLKQVRRALDIFE</sequence>
<name>A0ABN7VP84_GIGMA</name>
<reference evidence="1 2" key="1">
    <citation type="submission" date="2021-06" db="EMBL/GenBank/DDBJ databases">
        <authorList>
            <person name="Kallberg Y."/>
            <person name="Tangrot J."/>
            <person name="Rosling A."/>
        </authorList>
    </citation>
    <scope>NUCLEOTIDE SEQUENCE [LARGE SCALE GENOMIC DNA]</scope>
    <source>
        <strain evidence="1 2">120-4 pot B 10/14</strain>
    </source>
</reference>
<feature type="non-terminal residue" evidence="1">
    <location>
        <position position="1"/>
    </location>
</feature>
<proteinExistence type="predicted"/>
<accession>A0ABN7VP84</accession>
<protein>
    <submittedName>
        <fullName evidence="1">43928_t:CDS:1</fullName>
    </submittedName>
</protein>
<keyword evidence="2" id="KW-1185">Reference proteome</keyword>